<comment type="caution">
    <text evidence="2">The sequence shown here is derived from an EMBL/GenBank/DDBJ whole genome shotgun (WGS) entry which is preliminary data.</text>
</comment>
<dbReference type="SUPFAM" id="SSF56601">
    <property type="entry name" value="beta-lactamase/transpeptidase-like"/>
    <property type="match status" value="1"/>
</dbReference>
<dbReference type="PANTHER" id="PTHR43283:SF3">
    <property type="entry name" value="BETA-LACTAMASE FAMILY PROTEIN (AFU_ORTHOLOGUE AFUA_5G07500)"/>
    <property type="match status" value="1"/>
</dbReference>
<evidence type="ECO:0000259" key="1">
    <source>
        <dbReference type="Pfam" id="PF00144"/>
    </source>
</evidence>
<dbReference type="OrthoDB" id="428260at2759"/>
<dbReference type="InterPro" id="IPR001466">
    <property type="entry name" value="Beta-lactam-related"/>
</dbReference>
<name>A0A8H7XUM2_PSICU</name>
<dbReference type="InterPro" id="IPR050789">
    <property type="entry name" value="Diverse_Enzym_Activities"/>
</dbReference>
<dbReference type="EMBL" id="JAFIQS010000009">
    <property type="protein sequence ID" value="KAG5165973.1"/>
    <property type="molecule type" value="Genomic_DNA"/>
</dbReference>
<accession>A0A8H7XUM2</accession>
<dbReference type="PANTHER" id="PTHR43283">
    <property type="entry name" value="BETA-LACTAMASE-RELATED"/>
    <property type="match status" value="1"/>
</dbReference>
<dbReference type="Pfam" id="PF00144">
    <property type="entry name" value="Beta-lactamase"/>
    <property type="match status" value="1"/>
</dbReference>
<dbReference type="AlphaFoldDB" id="A0A8H7XUM2"/>
<dbReference type="Gene3D" id="3.40.710.10">
    <property type="entry name" value="DD-peptidase/beta-lactamase superfamily"/>
    <property type="match status" value="1"/>
</dbReference>
<feature type="domain" description="Beta-lactamase-related" evidence="1">
    <location>
        <begin position="13"/>
        <end position="380"/>
    </location>
</feature>
<reference evidence="2" key="1">
    <citation type="submission" date="2021-02" db="EMBL/GenBank/DDBJ databases">
        <title>Psilocybe cubensis genome.</title>
        <authorList>
            <person name="Mckernan K.J."/>
            <person name="Crawford S."/>
            <person name="Trippe A."/>
            <person name="Kane L.T."/>
            <person name="Mclaughlin S."/>
        </authorList>
    </citation>
    <scope>NUCLEOTIDE SEQUENCE [LARGE SCALE GENOMIC DNA]</scope>
    <source>
        <strain evidence="2">MGC-MH-2018</strain>
    </source>
</reference>
<sequence length="407" mass="45097">MAALTQSGRKALDSLTARVVGEAKIPGFVFGATSVDEEIYFTSGGYNAVGRPESGKINEDSVFMICSQTKLLVHLAALQLVEQGKITFESPISDYIPEFSDLVILDDQMADVWTYKPTKTVMRLKHILNFTSGLFYPFKGYKPDKQPDGYAAAHDKKNPVSHFVSVLKCGLPGIPLLFEPGTSFAYGWSSDILGFVVEIVTGQSLETYLAENILKPLSISGTFYPTPDVRKKMVDLAYRRDGKLEAWANQVPLPEQDPERIALHFGGGGLYMSMKDYLILLRHLLQIKAGKAKSPIVSQESMRGIFEPALNEEGSAMVSRFMSMDTNMPKDSKIQWGTAMGLCETDWPGRRKKGTAFWWGWAHTFHFMDPATGVAAVFGTQLIPTGDHEVFKVVAEFEETFYAGLAK</sequence>
<organism evidence="2">
    <name type="scientific">Psilocybe cubensis</name>
    <name type="common">Psychedelic mushroom</name>
    <name type="synonym">Stropharia cubensis</name>
    <dbReference type="NCBI Taxonomy" id="181762"/>
    <lineage>
        <taxon>Eukaryota</taxon>
        <taxon>Fungi</taxon>
        <taxon>Dikarya</taxon>
        <taxon>Basidiomycota</taxon>
        <taxon>Agaricomycotina</taxon>
        <taxon>Agaricomycetes</taxon>
        <taxon>Agaricomycetidae</taxon>
        <taxon>Agaricales</taxon>
        <taxon>Agaricineae</taxon>
        <taxon>Strophariaceae</taxon>
        <taxon>Psilocybe</taxon>
    </lineage>
</organism>
<evidence type="ECO:0000313" key="2">
    <source>
        <dbReference type="EMBL" id="KAG5165973.1"/>
    </source>
</evidence>
<proteinExistence type="predicted"/>
<protein>
    <recommendedName>
        <fullName evidence="1">Beta-lactamase-related domain-containing protein</fullName>
    </recommendedName>
</protein>
<dbReference type="InterPro" id="IPR012338">
    <property type="entry name" value="Beta-lactam/transpept-like"/>
</dbReference>
<gene>
    <name evidence="2" type="ORF">JR316_009562</name>
</gene>